<dbReference type="EMBL" id="SEYY01022758">
    <property type="protein sequence ID" value="KAB7495319.1"/>
    <property type="molecule type" value="Genomic_DNA"/>
</dbReference>
<organism evidence="2 3">
    <name type="scientific">Armadillidium nasatum</name>
    <dbReference type="NCBI Taxonomy" id="96803"/>
    <lineage>
        <taxon>Eukaryota</taxon>
        <taxon>Metazoa</taxon>
        <taxon>Ecdysozoa</taxon>
        <taxon>Arthropoda</taxon>
        <taxon>Crustacea</taxon>
        <taxon>Multicrustacea</taxon>
        <taxon>Malacostraca</taxon>
        <taxon>Eumalacostraca</taxon>
        <taxon>Peracarida</taxon>
        <taxon>Isopoda</taxon>
        <taxon>Oniscidea</taxon>
        <taxon>Crinocheta</taxon>
        <taxon>Armadillidiidae</taxon>
        <taxon>Armadillidium</taxon>
    </lineage>
</organism>
<name>A0A5N5SP01_9CRUS</name>
<comment type="caution">
    <text evidence="2">The sequence shown here is derived from an EMBL/GenBank/DDBJ whole genome shotgun (WGS) entry which is preliminary data.</text>
</comment>
<evidence type="ECO:0000256" key="1">
    <source>
        <dbReference type="SAM" id="MobiDB-lite"/>
    </source>
</evidence>
<gene>
    <name evidence="2" type="ORF">Anas_04639</name>
</gene>
<sequence>MKISGKRKIMEDSLKNYKELTIKFFLFLYMEKFKSRPKTKEEEADSDLRQLLNYSDVSDTDTIRARSRGDEAMEMLLLNAEGVDDALLDSLVKTATQTSHTRSNPRERKRSRHADRNHFI</sequence>
<dbReference type="Proteomes" id="UP000326759">
    <property type="component" value="Unassembled WGS sequence"/>
</dbReference>
<feature type="region of interest" description="Disordered" evidence="1">
    <location>
        <begin position="94"/>
        <end position="120"/>
    </location>
</feature>
<dbReference type="OrthoDB" id="9806920at2759"/>
<keyword evidence="3" id="KW-1185">Reference proteome</keyword>
<protein>
    <submittedName>
        <fullName evidence="2">Uncharacterized protein</fullName>
    </submittedName>
</protein>
<evidence type="ECO:0000313" key="2">
    <source>
        <dbReference type="EMBL" id="KAB7495319.1"/>
    </source>
</evidence>
<dbReference type="AlphaFoldDB" id="A0A5N5SP01"/>
<evidence type="ECO:0000313" key="3">
    <source>
        <dbReference type="Proteomes" id="UP000326759"/>
    </source>
</evidence>
<proteinExistence type="predicted"/>
<reference evidence="2 3" key="1">
    <citation type="journal article" date="2019" name="PLoS Biol.">
        <title>Sex chromosomes control vertical transmission of feminizing Wolbachia symbionts in an isopod.</title>
        <authorList>
            <person name="Becking T."/>
            <person name="Chebbi M.A."/>
            <person name="Giraud I."/>
            <person name="Moumen B."/>
            <person name="Laverre T."/>
            <person name="Caubet Y."/>
            <person name="Peccoud J."/>
            <person name="Gilbert C."/>
            <person name="Cordaux R."/>
        </authorList>
    </citation>
    <scope>NUCLEOTIDE SEQUENCE [LARGE SCALE GENOMIC DNA]</scope>
    <source>
        <strain evidence="2">ANa2</strain>
        <tissue evidence="2">Whole body excluding digestive tract and cuticle</tissue>
    </source>
</reference>
<accession>A0A5N5SP01</accession>